<evidence type="ECO:0000313" key="1">
    <source>
        <dbReference type="EMBL" id="JAE24874.1"/>
    </source>
</evidence>
<dbReference type="EMBL" id="GBRH01173022">
    <property type="protein sequence ID" value="JAE24874.1"/>
    <property type="molecule type" value="Transcribed_RNA"/>
</dbReference>
<reference evidence="1" key="2">
    <citation type="journal article" date="2015" name="Data Brief">
        <title>Shoot transcriptome of the giant reed, Arundo donax.</title>
        <authorList>
            <person name="Barrero R.A."/>
            <person name="Guerrero F.D."/>
            <person name="Moolhuijzen P."/>
            <person name="Goolsby J.A."/>
            <person name="Tidwell J."/>
            <person name="Bellgard S.E."/>
            <person name="Bellgard M.I."/>
        </authorList>
    </citation>
    <scope>NUCLEOTIDE SEQUENCE</scope>
    <source>
        <tissue evidence="1">Shoot tissue taken approximately 20 cm above the soil surface</tissue>
    </source>
</reference>
<organism evidence="1">
    <name type="scientific">Arundo donax</name>
    <name type="common">Giant reed</name>
    <name type="synonym">Donax arundinaceus</name>
    <dbReference type="NCBI Taxonomy" id="35708"/>
    <lineage>
        <taxon>Eukaryota</taxon>
        <taxon>Viridiplantae</taxon>
        <taxon>Streptophyta</taxon>
        <taxon>Embryophyta</taxon>
        <taxon>Tracheophyta</taxon>
        <taxon>Spermatophyta</taxon>
        <taxon>Magnoliopsida</taxon>
        <taxon>Liliopsida</taxon>
        <taxon>Poales</taxon>
        <taxon>Poaceae</taxon>
        <taxon>PACMAD clade</taxon>
        <taxon>Arundinoideae</taxon>
        <taxon>Arundineae</taxon>
        <taxon>Arundo</taxon>
    </lineage>
</organism>
<proteinExistence type="predicted"/>
<reference evidence="1" key="1">
    <citation type="submission" date="2014-09" db="EMBL/GenBank/DDBJ databases">
        <authorList>
            <person name="Magalhaes I.L.F."/>
            <person name="Oliveira U."/>
            <person name="Santos F.R."/>
            <person name="Vidigal T.H.D.A."/>
            <person name="Brescovit A.D."/>
            <person name="Santos A.J."/>
        </authorList>
    </citation>
    <scope>NUCLEOTIDE SEQUENCE</scope>
    <source>
        <tissue evidence="1">Shoot tissue taken approximately 20 cm above the soil surface</tissue>
    </source>
</reference>
<sequence>MGSNPKCSPASPASTATVTSIRTCSANTSLLPAARAACNAPAACNRCSTADKPRIPGLPSATCHGYAAAPALSAPHAACSSSIQSARLAVQRPVACCQHVCRGLCAAGLLRCGA</sequence>
<accession>A0A0A9GN69</accession>
<protein>
    <submittedName>
        <fullName evidence="1">Uncharacterized protein</fullName>
    </submittedName>
</protein>
<name>A0A0A9GN69_ARUDO</name>
<dbReference type="AlphaFoldDB" id="A0A0A9GN69"/>